<evidence type="ECO:0008006" key="7">
    <source>
        <dbReference type="Google" id="ProtNLM"/>
    </source>
</evidence>
<name>A0A2R8AAD7_9RHOB</name>
<feature type="domain" description="GTA TIM-barrel-like" evidence="2">
    <location>
        <begin position="440"/>
        <end position="737"/>
    </location>
</feature>
<dbReference type="Gene3D" id="3.20.20.80">
    <property type="entry name" value="Glycosidases"/>
    <property type="match status" value="1"/>
</dbReference>
<dbReference type="InterPro" id="IPR056490">
    <property type="entry name" value="Rcc01698_C"/>
</dbReference>
<evidence type="ECO:0000259" key="4">
    <source>
        <dbReference type="Pfam" id="PF23666"/>
    </source>
</evidence>
<evidence type="ECO:0000313" key="6">
    <source>
        <dbReference type="Proteomes" id="UP000244932"/>
    </source>
</evidence>
<dbReference type="InterPro" id="IPR025195">
    <property type="entry name" value="GTA_TIM_dom"/>
</dbReference>
<dbReference type="OrthoDB" id="8445115at2"/>
<dbReference type="RefSeq" id="WP_108781903.1">
    <property type="nucleotide sequence ID" value="NZ_OMKW01000002.1"/>
</dbReference>
<keyword evidence="6" id="KW-1185">Reference proteome</keyword>
<sequence>MATLLLAATGSAVGGMFGGTVLGLSGATIGQAVGATLGSLIDQRMVGGGSSTVETGRLDTFRLSGAQAGTPLPYLAGRMRLPGQMIWSTRFRETVTRDTQTQGGGGKGRSRPKVTQTTVTYSYSVSFALALCEGEITRVGRVWADGKILPRSAYSMRVHTGREDQVPDPLIAAVEGYANAPAYRGTAYAVFEELQLERFGNRIPQITMEVFRQPESGDETPIREGIKAVALLPGAGEYALANAAVNLELGPGSYRSTNVNNYDGRADAAVSLENMSRQMPNLASTLLVVSWFGTDLRAEHCDVVPGVEQKASDGARMPWMVSGIGRGAAYDISRTDGRVSYGGTPSDASVLEAIWQIHTHGKGVTFYPFILMDIPSGNGRTDPYGGVEQGAFPWRGRITSDLDGTAAVIGAVNAFFGGAQVSDFSPHTTGVSYSGPADGGYRRMVLHYAWLCAVAGGVQAFCIGSELRGLTTLRASDGSYPAVAALRQLAGEVRSILGPGVKISYAADWSEYFGHHPGDGSGDVFYHLDPLWADSNIDFVGIDNYMPLSDWRDGEGHLDAEAGWRSIHDPDYLSANIEGGEGFDWYYASDVDRAAQNRTPITDGAYGDHHVFRYKDLRNWWGRPHFDRPGGVRNDLQTAWEPRSKPIWFTEIGCPAIDKGTNQPNVFLDAKSTESARPYFSTGARDDLIQHQYVKVMTEYWDAPGRNPVSEIYDGPMLETARSHVWAWDLRPWPDFPNRTSVWSDGPNYNRGHWLNGRIEQAPLPDLVREICARSGVTDIDVSALYGVVPGMELRDGQSARAALQPLMTTFGFDCRERNGTLVFFMRTGRRDADLEGRDTVLRDNSAGPKLVRDGVSESADRVRLRYFNGDDSYQRGSAEAIRGANVPMRATGSDLPLALSQAMAESAAERWLFEGEVSRDGGEIVLPPSLLALEAGDVVGLANENWRIDRIEDGLDRRIEFRRTDPALFVSRPRDERLFDTGAGATVASPLVHVLDLPLLTGEEVPHAPHIAAASDPWPGAINVFMSSTDDGFAFNTQLSETATVGVLDTPLVRSRAGVWSSGCRIRVSHGVLQSRDRAAVLNGANAMAIRFGGVGDWEVFQFANAALVANGLWEIGDLLRGQAGTEPLIPESWPVGSDVVVLDGALEQINLGISARTLTRKLRVGPAALGYDDPTYLSIEQAWDGVGLRPYAPVHLQARVAGGDLDLKWVRRTRVDGDLWTAGEVPLSEEQERYDVRLIKDGAVVWSAETDAPQVTVPQENLPPAPYEIEVGQISARFGIGLKARMTRND</sequence>
<gene>
    <name evidence="5" type="ORF">POI8812_01490</name>
</gene>
<dbReference type="InterPro" id="IPR032876">
    <property type="entry name" value="J_dom"/>
</dbReference>
<accession>A0A2R8AAD7</accession>
<evidence type="ECO:0000259" key="3">
    <source>
        <dbReference type="Pfam" id="PF13550"/>
    </source>
</evidence>
<evidence type="ECO:0000313" key="5">
    <source>
        <dbReference type="EMBL" id="SPF29183.1"/>
    </source>
</evidence>
<dbReference type="Proteomes" id="UP000244932">
    <property type="component" value="Unassembled WGS sequence"/>
</dbReference>
<dbReference type="SUPFAM" id="SSF51445">
    <property type="entry name" value="(Trans)glycosidases"/>
    <property type="match status" value="1"/>
</dbReference>
<protein>
    <recommendedName>
        <fullName evidence="7">Host specificity protein</fullName>
    </recommendedName>
</protein>
<reference evidence="5 6" key="1">
    <citation type="submission" date="2018-03" db="EMBL/GenBank/DDBJ databases">
        <authorList>
            <person name="Keele B.F."/>
        </authorList>
    </citation>
    <scope>NUCLEOTIDE SEQUENCE [LARGE SCALE GENOMIC DNA]</scope>
    <source>
        <strain evidence="5 6">CeCT 8812</strain>
    </source>
</reference>
<dbReference type="EMBL" id="OMKW01000002">
    <property type="protein sequence ID" value="SPF29183.1"/>
    <property type="molecule type" value="Genomic_DNA"/>
</dbReference>
<evidence type="ECO:0000256" key="1">
    <source>
        <dbReference type="SAM" id="MobiDB-lite"/>
    </source>
</evidence>
<dbReference type="CDD" id="cd19607">
    <property type="entry name" value="GTA_TIM-barrel-like"/>
    <property type="match status" value="1"/>
</dbReference>
<dbReference type="Pfam" id="PF13547">
    <property type="entry name" value="GTA_TIM"/>
    <property type="match status" value="1"/>
</dbReference>
<dbReference type="Pfam" id="PF23666">
    <property type="entry name" value="Rcc01698_C"/>
    <property type="match status" value="1"/>
</dbReference>
<dbReference type="Pfam" id="PF13550">
    <property type="entry name" value="Phage-tail_3"/>
    <property type="match status" value="1"/>
</dbReference>
<dbReference type="InterPro" id="IPR017853">
    <property type="entry name" value="GH"/>
</dbReference>
<proteinExistence type="predicted"/>
<feature type="region of interest" description="Disordered" evidence="1">
    <location>
        <begin position="95"/>
        <end position="114"/>
    </location>
</feature>
<evidence type="ECO:0000259" key="2">
    <source>
        <dbReference type="Pfam" id="PF13547"/>
    </source>
</evidence>
<feature type="domain" description="Tip attachment protein J" evidence="3">
    <location>
        <begin position="797"/>
        <end position="954"/>
    </location>
</feature>
<organism evidence="5 6">
    <name type="scientific">Pontivivens insulae</name>
    <dbReference type="NCBI Taxonomy" id="1639689"/>
    <lineage>
        <taxon>Bacteria</taxon>
        <taxon>Pseudomonadati</taxon>
        <taxon>Pseudomonadota</taxon>
        <taxon>Alphaproteobacteria</taxon>
        <taxon>Rhodobacterales</taxon>
        <taxon>Paracoccaceae</taxon>
        <taxon>Pontivivens</taxon>
    </lineage>
</organism>
<feature type="domain" description="Rcc01698-like C-terminal" evidence="4">
    <location>
        <begin position="1044"/>
        <end position="1142"/>
    </location>
</feature>